<dbReference type="PANTHER" id="PTHR11537">
    <property type="entry name" value="VOLTAGE-GATED POTASSIUM CHANNEL"/>
    <property type="match status" value="1"/>
</dbReference>
<dbReference type="GO" id="GO:0051260">
    <property type="term" value="P:protein homooligomerization"/>
    <property type="evidence" value="ECO:0007669"/>
    <property type="project" value="InterPro"/>
</dbReference>
<feature type="transmembrane region" description="Helical" evidence="13">
    <location>
        <begin position="234"/>
        <end position="255"/>
    </location>
</feature>
<keyword evidence="16" id="KW-1185">Reference proteome</keyword>
<evidence type="ECO:0000256" key="11">
    <source>
        <dbReference type="ARBA" id="ARBA00023303"/>
    </source>
</evidence>
<dbReference type="Gene3D" id="1.10.287.70">
    <property type="match status" value="1"/>
</dbReference>
<gene>
    <name evidence="15" type="ORF">PMEA_00004632</name>
</gene>
<sequence length="417" mass="48465">MTLQSKNRHSKLRTERLDKKITINVSGRRFCTWDSTLKKHPNTLLGSDAIKGYFDNDKNEYFLDRDPHMFRYILNYYRDGKLHYSYDDCFGAFNEELSFYGIEADNLNECCWEECYNLSKKICSKDQEVSKCSCSEPVPRKSFLRKFFWNLLENTENPPRVGRYIQSFLGILIYISVVGTIVETERCCKDKTCEETYPRLFFAVDAFCMILFTAEYIFRLYASENRLKFIINKMNIVDLLAVTPFYVILIFNHFSQDSSSAVENASSLNVLRMLRVFRIFKLSRHSKHMRQMGRALKRAIVDLGFLFFAFLLTNMVFSSVLYYIEQMEAQKTKFKSIPDSMWYTIITMMTVGYGDMIPITDLGKILGSLCCLSGIIMLALPIPIIQEGSAEVREKEQQQQSGNNNSKNDSNLLQATV</sequence>
<accession>A0AAU9WD00</accession>
<dbReference type="Proteomes" id="UP001159428">
    <property type="component" value="Unassembled WGS sequence"/>
</dbReference>
<dbReference type="EMBL" id="CALNXJ010000013">
    <property type="protein sequence ID" value="CAH3112736.1"/>
    <property type="molecule type" value="Genomic_DNA"/>
</dbReference>
<comment type="caution">
    <text evidence="15">The sequence shown here is derived from an EMBL/GenBank/DDBJ whole genome shotgun (WGS) entry which is preliminary data.</text>
</comment>
<evidence type="ECO:0000256" key="4">
    <source>
        <dbReference type="ARBA" id="ARBA00022692"/>
    </source>
</evidence>
<dbReference type="FunFam" id="1.10.287.70:FF:000028">
    <property type="entry name" value="potassium voltage-gated channel subfamily D member 3"/>
    <property type="match status" value="1"/>
</dbReference>
<feature type="transmembrane region" description="Helical" evidence="13">
    <location>
        <begin position="202"/>
        <end position="222"/>
    </location>
</feature>
<evidence type="ECO:0000256" key="9">
    <source>
        <dbReference type="ARBA" id="ARBA00023065"/>
    </source>
</evidence>
<dbReference type="Pfam" id="PF00520">
    <property type="entry name" value="Ion_trans"/>
    <property type="match status" value="1"/>
</dbReference>
<evidence type="ECO:0000256" key="5">
    <source>
        <dbReference type="ARBA" id="ARBA00022826"/>
    </source>
</evidence>
<evidence type="ECO:0000256" key="1">
    <source>
        <dbReference type="ARBA" id="ARBA00004141"/>
    </source>
</evidence>
<comment type="subcellular location">
    <subcellularLocation>
        <location evidence="1">Membrane</location>
        <topology evidence="1">Multi-pass membrane protein</topology>
    </subcellularLocation>
</comment>
<dbReference type="SUPFAM" id="SSF81324">
    <property type="entry name" value="Voltage-gated potassium channels"/>
    <property type="match status" value="1"/>
</dbReference>
<proteinExistence type="predicted"/>
<evidence type="ECO:0000256" key="13">
    <source>
        <dbReference type="SAM" id="Phobius"/>
    </source>
</evidence>
<dbReference type="InterPro" id="IPR011333">
    <property type="entry name" value="SKP1/BTB/POZ_sf"/>
</dbReference>
<evidence type="ECO:0000256" key="12">
    <source>
        <dbReference type="SAM" id="MobiDB-lite"/>
    </source>
</evidence>
<dbReference type="PRINTS" id="PR01498">
    <property type="entry name" value="SHAWCHANNEL"/>
</dbReference>
<evidence type="ECO:0000259" key="14">
    <source>
        <dbReference type="SMART" id="SM00225"/>
    </source>
</evidence>
<evidence type="ECO:0000256" key="10">
    <source>
        <dbReference type="ARBA" id="ARBA00023136"/>
    </source>
</evidence>
<dbReference type="InterPro" id="IPR000210">
    <property type="entry name" value="BTB/POZ_dom"/>
</dbReference>
<keyword evidence="2" id="KW-0813">Transport</keyword>
<dbReference type="PRINTS" id="PR01491">
    <property type="entry name" value="KVCHANNEL"/>
</dbReference>
<name>A0AAU9WD00_9CNID</name>
<evidence type="ECO:0000256" key="7">
    <source>
        <dbReference type="ARBA" id="ARBA00022958"/>
    </source>
</evidence>
<keyword evidence="6" id="KW-0851">Voltage-gated channel</keyword>
<dbReference type="GO" id="GO:0001508">
    <property type="term" value="P:action potential"/>
    <property type="evidence" value="ECO:0007669"/>
    <property type="project" value="TreeGrafter"/>
</dbReference>
<keyword evidence="10 13" id="KW-0472">Membrane</keyword>
<dbReference type="FunFam" id="3.30.710.10:FF:000152">
    <property type="entry name" value="Predicted protein"/>
    <property type="match status" value="1"/>
</dbReference>
<dbReference type="PRINTS" id="PR00169">
    <property type="entry name" value="KCHANNEL"/>
</dbReference>
<feature type="transmembrane region" description="Helical" evidence="13">
    <location>
        <begin position="300"/>
        <end position="324"/>
    </location>
</feature>
<evidence type="ECO:0000256" key="2">
    <source>
        <dbReference type="ARBA" id="ARBA00022448"/>
    </source>
</evidence>
<feature type="region of interest" description="Disordered" evidence="12">
    <location>
        <begin position="391"/>
        <end position="417"/>
    </location>
</feature>
<dbReference type="GO" id="GO:0008076">
    <property type="term" value="C:voltage-gated potassium channel complex"/>
    <property type="evidence" value="ECO:0007669"/>
    <property type="project" value="InterPro"/>
</dbReference>
<keyword evidence="5" id="KW-0631">Potassium channel</keyword>
<evidence type="ECO:0000313" key="16">
    <source>
        <dbReference type="Proteomes" id="UP001159428"/>
    </source>
</evidence>
<keyword evidence="3" id="KW-0633">Potassium transport</keyword>
<organism evidence="15 16">
    <name type="scientific">Pocillopora meandrina</name>
    <dbReference type="NCBI Taxonomy" id="46732"/>
    <lineage>
        <taxon>Eukaryota</taxon>
        <taxon>Metazoa</taxon>
        <taxon>Cnidaria</taxon>
        <taxon>Anthozoa</taxon>
        <taxon>Hexacorallia</taxon>
        <taxon>Scleractinia</taxon>
        <taxon>Astrocoeniina</taxon>
        <taxon>Pocilloporidae</taxon>
        <taxon>Pocillopora</taxon>
    </lineage>
</organism>
<dbReference type="GO" id="GO:0005249">
    <property type="term" value="F:voltage-gated potassium channel activity"/>
    <property type="evidence" value="ECO:0007669"/>
    <property type="project" value="InterPro"/>
</dbReference>
<dbReference type="Gene3D" id="1.20.120.350">
    <property type="entry name" value="Voltage-gated potassium channels. Chain C"/>
    <property type="match status" value="1"/>
</dbReference>
<protein>
    <recommendedName>
        <fullName evidence="14">BTB domain-containing protein</fullName>
    </recommendedName>
</protein>
<feature type="transmembrane region" description="Helical" evidence="13">
    <location>
        <begin position="164"/>
        <end position="182"/>
    </location>
</feature>
<evidence type="ECO:0000256" key="8">
    <source>
        <dbReference type="ARBA" id="ARBA00022989"/>
    </source>
</evidence>
<keyword evidence="8 13" id="KW-1133">Transmembrane helix</keyword>
<dbReference type="Gene3D" id="3.30.710.10">
    <property type="entry name" value="Potassium Channel Kv1.1, Chain A"/>
    <property type="match status" value="1"/>
</dbReference>
<dbReference type="InterPro" id="IPR027359">
    <property type="entry name" value="Volt_channel_dom_sf"/>
</dbReference>
<dbReference type="SUPFAM" id="SSF54695">
    <property type="entry name" value="POZ domain"/>
    <property type="match status" value="1"/>
</dbReference>
<keyword evidence="7" id="KW-0630">Potassium</keyword>
<evidence type="ECO:0000256" key="3">
    <source>
        <dbReference type="ARBA" id="ARBA00022538"/>
    </source>
</evidence>
<dbReference type="PANTHER" id="PTHR11537:SF105">
    <property type="entry name" value="POTASSIUM VOLTAGE-GATED CHANNEL PROTEIN SHAL"/>
    <property type="match status" value="1"/>
</dbReference>
<feature type="compositionally biased region" description="Low complexity" evidence="12">
    <location>
        <begin position="398"/>
        <end position="417"/>
    </location>
</feature>
<dbReference type="InterPro" id="IPR005821">
    <property type="entry name" value="Ion_trans_dom"/>
</dbReference>
<dbReference type="Pfam" id="PF02214">
    <property type="entry name" value="BTB_2"/>
    <property type="match status" value="1"/>
</dbReference>
<keyword evidence="11" id="KW-0407">Ion channel</keyword>
<dbReference type="SMART" id="SM00225">
    <property type="entry name" value="BTB"/>
    <property type="match status" value="1"/>
</dbReference>
<evidence type="ECO:0000313" key="15">
    <source>
        <dbReference type="EMBL" id="CAH3112736.1"/>
    </source>
</evidence>
<dbReference type="InterPro" id="IPR028325">
    <property type="entry name" value="VG_K_chnl"/>
</dbReference>
<feature type="domain" description="BTB" evidence="14">
    <location>
        <begin position="19"/>
        <end position="118"/>
    </location>
</feature>
<dbReference type="InterPro" id="IPR003968">
    <property type="entry name" value="K_chnl_volt-dep_Kv"/>
</dbReference>
<keyword evidence="9" id="KW-0406">Ion transport</keyword>
<feature type="transmembrane region" description="Helical" evidence="13">
    <location>
        <begin position="365"/>
        <end position="385"/>
    </location>
</feature>
<dbReference type="AlphaFoldDB" id="A0AAU9WD00"/>
<dbReference type="InterPro" id="IPR003974">
    <property type="entry name" value="K_chnl_volt-dep_Kv3"/>
</dbReference>
<evidence type="ECO:0000256" key="6">
    <source>
        <dbReference type="ARBA" id="ARBA00022882"/>
    </source>
</evidence>
<reference evidence="15 16" key="1">
    <citation type="submission" date="2022-05" db="EMBL/GenBank/DDBJ databases">
        <authorList>
            <consortium name="Genoscope - CEA"/>
            <person name="William W."/>
        </authorList>
    </citation>
    <scope>NUCLEOTIDE SEQUENCE [LARGE SCALE GENOMIC DNA]</scope>
</reference>
<keyword evidence="4 13" id="KW-0812">Transmembrane</keyword>
<dbReference type="InterPro" id="IPR003131">
    <property type="entry name" value="T1-type_BTB"/>
</dbReference>